<dbReference type="GO" id="GO:0004252">
    <property type="term" value="F:serine-type endopeptidase activity"/>
    <property type="evidence" value="ECO:0007669"/>
    <property type="project" value="UniProtKB-EC"/>
</dbReference>
<dbReference type="AlphaFoldDB" id="A0A0J9TVP0"/>
<comment type="catalytic activity">
    <reaction evidence="4">
        <text>Hydrolysis of proteins with broad specificity for peptide bonds, and a preference for a large uncharged residue in P1. Hydrolyzes peptide amides.</text>
        <dbReference type="EC" id="3.4.21.62"/>
    </reaction>
</comment>
<comment type="caution">
    <text evidence="6">Lacks conserved residue(s) required for the propagation of feature annotation.</text>
</comment>
<evidence type="ECO:0000256" key="7">
    <source>
        <dbReference type="SAM" id="MobiDB-lite"/>
    </source>
</evidence>
<feature type="compositionally biased region" description="Basic and acidic residues" evidence="7">
    <location>
        <begin position="322"/>
        <end position="339"/>
    </location>
</feature>
<feature type="region of interest" description="Disordered" evidence="7">
    <location>
        <begin position="317"/>
        <end position="339"/>
    </location>
</feature>
<keyword evidence="8" id="KW-1133">Transmembrane helix</keyword>
<evidence type="ECO:0000256" key="8">
    <source>
        <dbReference type="SAM" id="Phobius"/>
    </source>
</evidence>
<protein>
    <recommendedName>
        <fullName evidence="5">subtilisin</fullName>
        <ecNumber evidence="5">3.4.21.62</ecNumber>
    </recommendedName>
</protein>
<dbReference type="PROSITE" id="PS51892">
    <property type="entry name" value="SUBTILASE"/>
    <property type="match status" value="1"/>
</dbReference>
<evidence type="ECO:0000256" key="4">
    <source>
        <dbReference type="ARBA" id="ARBA00023529"/>
    </source>
</evidence>
<evidence type="ECO:0000259" key="9">
    <source>
        <dbReference type="Pfam" id="PF00082"/>
    </source>
</evidence>
<keyword evidence="1" id="KW-0645">Protease</keyword>
<proteinExistence type="inferred from homology"/>
<feature type="transmembrane region" description="Helical" evidence="8">
    <location>
        <begin position="200"/>
        <end position="223"/>
    </location>
</feature>
<accession>A0A0J9TVP0</accession>
<dbReference type="InterPro" id="IPR036852">
    <property type="entry name" value="Peptidase_S8/S53_dom_sf"/>
</dbReference>
<dbReference type="GO" id="GO:0006508">
    <property type="term" value="P:proteolysis"/>
    <property type="evidence" value="ECO:0007669"/>
    <property type="project" value="UniProtKB-KW"/>
</dbReference>
<dbReference type="SUPFAM" id="SSF52743">
    <property type="entry name" value="Subtilisin-like"/>
    <property type="match status" value="1"/>
</dbReference>
<gene>
    <name evidence="10" type="ORF">PVNG_05362</name>
</gene>
<dbReference type="EMBL" id="KQ235408">
    <property type="protein sequence ID" value="KMZ99446.1"/>
    <property type="molecule type" value="Genomic_DNA"/>
</dbReference>
<keyword evidence="3" id="KW-0720">Serine protease</keyword>
<dbReference type="EC" id="3.4.21.62" evidence="5"/>
<evidence type="ECO:0000256" key="1">
    <source>
        <dbReference type="ARBA" id="ARBA00022670"/>
    </source>
</evidence>
<dbReference type="Gene3D" id="3.40.50.200">
    <property type="entry name" value="Peptidase S8/S53 domain"/>
    <property type="match status" value="1"/>
</dbReference>
<comment type="similarity">
    <text evidence="6">Belongs to the peptidase S8 family.</text>
</comment>
<evidence type="ECO:0000313" key="11">
    <source>
        <dbReference type="Proteomes" id="UP000053239"/>
    </source>
</evidence>
<dbReference type="PROSITE" id="PS00138">
    <property type="entry name" value="SUBTILASE_SER"/>
    <property type="match status" value="1"/>
</dbReference>
<evidence type="ECO:0000256" key="6">
    <source>
        <dbReference type="PROSITE-ProRule" id="PRU01240"/>
    </source>
</evidence>
<keyword evidence="8" id="KW-0472">Membrane</keyword>
<organism evidence="10 11">
    <name type="scientific">Plasmodium vivax North Korean</name>
    <dbReference type="NCBI Taxonomy" id="1035514"/>
    <lineage>
        <taxon>Eukaryota</taxon>
        <taxon>Sar</taxon>
        <taxon>Alveolata</taxon>
        <taxon>Apicomplexa</taxon>
        <taxon>Aconoidasida</taxon>
        <taxon>Haemosporida</taxon>
        <taxon>Plasmodiidae</taxon>
        <taxon>Plasmodium</taxon>
        <taxon>Plasmodium (Plasmodium)</taxon>
    </lineage>
</organism>
<evidence type="ECO:0000256" key="2">
    <source>
        <dbReference type="ARBA" id="ARBA00022801"/>
    </source>
</evidence>
<evidence type="ECO:0000256" key="3">
    <source>
        <dbReference type="ARBA" id="ARBA00022825"/>
    </source>
</evidence>
<dbReference type="InterPro" id="IPR000209">
    <property type="entry name" value="Peptidase_S8/S53_dom"/>
</dbReference>
<feature type="transmembrane region" description="Helical" evidence="8">
    <location>
        <begin position="75"/>
        <end position="94"/>
    </location>
</feature>
<dbReference type="Pfam" id="PF00082">
    <property type="entry name" value="Peptidase_S8"/>
    <property type="match status" value="1"/>
</dbReference>
<evidence type="ECO:0000256" key="5">
    <source>
        <dbReference type="ARBA" id="ARBA00023619"/>
    </source>
</evidence>
<reference evidence="10 11" key="1">
    <citation type="submission" date="2011-09" db="EMBL/GenBank/DDBJ databases">
        <title>The Genome Sequence of Plasmodium vivax North Korean.</title>
        <authorList>
            <consortium name="The Broad Institute Genome Sequencing Platform"/>
            <consortium name="The Broad Institute Genome Sequencing Center for Infectious Disease"/>
            <person name="Neafsey D."/>
            <person name="Carlton J."/>
            <person name="Barnwell J."/>
            <person name="Collins W."/>
            <person name="Escalante A."/>
            <person name="Mullikin J."/>
            <person name="Saul A."/>
            <person name="Guigo R."/>
            <person name="Camara F."/>
            <person name="Young S.K."/>
            <person name="Zeng Q."/>
            <person name="Gargeya S."/>
            <person name="Fitzgerald M."/>
            <person name="Haas B."/>
            <person name="Abouelleil A."/>
            <person name="Alvarado L."/>
            <person name="Arachchi H.M."/>
            <person name="Berlin A."/>
            <person name="Brown A."/>
            <person name="Chapman S.B."/>
            <person name="Chen Z."/>
            <person name="Dunbar C."/>
            <person name="Freedman E."/>
            <person name="Gearin G."/>
            <person name="Gellesch M."/>
            <person name="Goldberg J."/>
            <person name="Griggs A."/>
            <person name="Gujja S."/>
            <person name="Heiman D."/>
            <person name="Howarth C."/>
            <person name="Larson L."/>
            <person name="Lui A."/>
            <person name="MacDonald P.J.P."/>
            <person name="Montmayeur A."/>
            <person name="Murphy C."/>
            <person name="Neiman D."/>
            <person name="Pearson M."/>
            <person name="Priest M."/>
            <person name="Roberts A."/>
            <person name="Saif S."/>
            <person name="Shea T."/>
            <person name="Shenoy N."/>
            <person name="Sisk P."/>
            <person name="Stolte C."/>
            <person name="Sykes S."/>
            <person name="Wortman J."/>
            <person name="Nusbaum C."/>
            <person name="Birren B."/>
        </authorList>
    </citation>
    <scope>NUCLEOTIDE SEQUENCE [LARGE SCALE GENOMIC DNA]</scope>
    <source>
        <strain evidence="10 11">North Korean</strain>
    </source>
</reference>
<evidence type="ECO:0000313" key="10">
    <source>
        <dbReference type="EMBL" id="KMZ99446.1"/>
    </source>
</evidence>
<keyword evidence="2" id="KW-0378">Hydrolase</keyword>
<feature type="domain" description="Peptidase S8/S53" evidence="9">
    <location>
        <begin position="2"/>
        <end position="60"/>
    </location>
</feature>
<name>A0A0J9TVP0_PLAVI</name>
<dbReference type="InterPro" id="IPR023828">
    <property type="entry name" value="Peptidase_S8_Ser-AS"/>
</dbReference>
<sequence>MAPGHHIYSTTPNNSYKINTGTSMAAPHVCGVNALIYSVCYNQGFIPPAEEVLDILTRTSIKVISRRRRTINDSLVNAEAAVLTTLLGGLWMQMDCHFVKFNLEGGKKKHIPVVFSAYKKGIYETDIVIAVIPTEENSKVYGEILIPIRIVTDPKAENFKESPRNGKKMIIDENEASHDEVLSYICENALYNLYEMDSNFLVMSLVLFFVAFILIVVGTIVFIKRKRHSKYCDDEDHDHNMMRNSVFEHHHILSGNTNHALKMAKRSHVEKIRNSVRFSVVMGTQNNCVFKERAPKKLDFENYGDLIKKPLLKSPPKKFVNHRAEQNWGHEAEKKDPRD</sequence>
<keyword evidence="8" id="KW-0812">Transmembrane</keyword>
<dbReference type="Proteomes" id="UP000053239">
    <property type="component" value="Unassembled WGS sequence"/>
</dbReference>